<sequence length="626" mass="66425">MPAASTTASVTTTTTNVTSAEAGNIPNQPVGQLSEADLEAIVLDTLIGAAQKGELSPNDILAALLCAQHIITTLHKEKQDILRKHQGLQLAQAKKKKGSSELDEFIQNPDLLPDDPSRYHPENITKGFFAELFALLGRSEQVEKLEPLLKDPAFVSKFVLRLWSAVDLQSCASAVYSMTSLGLISLFWDHLQMQIARVVIYGLTSLNKSKTAKIRGNSAFSTKKLGSMVSITPGLIAWCAIVALYLLSGDGDFTTTGQGNISKINYAKRLESYKKLIIQAHNTEWYKALISTWQKEIFPSGVSGAASDSGDEDDAADGPAENEEQVDSEDELTGMLNRIQLAEADAASKNSSDAYATGDVQNLSGQGASTKNSPALESSAVSNNGKTADRNPSEETDEEEGLEDIDGPLSTATIQGNSATSEILPQPANPLPSRTTPLQRTYAFIGEESTPAPADVSHSTSGNQDTAAFTVAEPPPPPHPRPRPHRISQSSSLDTMPPAVAEVPAPPPRPCPRPHPISQSSSLDTIPPAVAEIPAPPSRPRPHPHPCPISQSSSLDAMLPAVAEVPGPAAPDDPTALNVRKKSRRGPAKAPEQVAPELPQVATTARRTLRSRSVAAGSKPPSSRGA</sequence>
<feature type="transmembrane region" description="Helical" evidence="2">
    <location>
        <begin position="225"/>
        <end position="247"/>
    </location>
</feature>
<dbReference type="EMBL" id="JADNYJ010000313">
    <property type="protein sequence ID" value="KAF8871315.1"/>
    <property type="molecule type" value="Genomic_DNA"/>
</dbReference>
<evidence type="ECO:0000256" key="1">
    <source>
        <dbReference type="SAM" id="MobiDB-lite"/>
    </source>
</evidence>
<evidence type="ECO:0000313" key="3">
    <source>
        <dbReference type="EMBL" id="KAF8871315.1"/>
    </source>
</evidence>
<feature type="compositionally biased region" description="Low complexity" evidence="1">
    <location>
        <begin position="601"/>
        <end position="616"/>
    </location>
</feature>
<accession>A0A9P5N747</accession>
<proteinExistence type="predicted"/>
<feature type="compositionally biased region" description="Polar residues" evidence="1">
    <location>
        <begin position="457"/>
        <end position="467"/>
    </location>
</feature>
<evidence type="ECO:0000256" key="2">
    <source>
        <dbReference type="SAM" id="Phobius"/>
    </source>
</evidence>
<organism evidence="3 4">
    <name type="scientific">Gymnopilus junonius</name>
    <name type="common">Spectacular rustgill mushroom</name>
    <name type="synonym">Gymnopilus spectabilis subsp. junonius</name>
    <dbReference type="NCBI Taxonomy" id="109634"/>
    <lineage>
        <taxon>Eukaryota</taxon>
        <taxon>Fungi</taxon>
        <taxon>Dikarya</taxon>
        <taxon>Basidiomycota</taxon>
        <taxon>Agaricomycotina</taxon>
        <taxon>Agaricomycetes</taxon>
        <taxon>Agaricomycetidae</taxon>
        <taxon>Agaricales</taxon>
        <taxon>Agaricineae</taxon>
        <taxon>Hymenogastraceae</taxon>
        <taxon>Gymnopilus</taxon>
    </lineage>
</organism>
<gene>
    <name evidence="3" type="ORF">CPB84DRAFT_1855086</name>
</gene>
<protein>
    <submittedName>
        <fullName evidence="3">Uncharacterized protein</fullName>
    </submittedName>
</protein>
<feature type="compositionally biased region" description="Low complexity" evidence="1">
    <location>
        <begin position="1"/>
        <end position="20"/>
    </location>
</feature>
<evidence type="ECO:0000313" key="4">
    <source>
        <dbReference type="Proteomes" id="UP000724874"/>
    </source>
</evidence>
<keyword evidence="2" id="KW-0472">Membrane</keyword>
<keyword evidence="2" id="KW-0812">Transmembrane</keyword>
<feature type="compositionally biased region" description="Polar residues" evidence="1">
    <location>
        <begin position="410"/>
        <end position="423"/>
    </location>
</feature>
<dbReference type="GO" id="GO:0005681">
    <property type="term" value="C:spliceosomal complex"/>
    <property type="evidence" value="ECO:0007669"/>
    <property type="project" value="TreeGrafter"/>
</dbReference>
<comment type="caution">
    <text evidence="3">The sequence shown here is derived from an EMBL/GenBank/DDBJ whole genome shotgun (WGS) entry which is preliminary data.</text>
</comment>
<reference evidence="3" key="1">
    <citation type="submission" date="2020-11" db="EMBL/GenBank/DDBJ databases">
        <authorList>
            <consortium name="DOE Joint Genome Institute"/>
            <person name="Ahrendt S."/>
            <person name="Riley R."/>
            <person name="Andreopoulos W."/>
            <person name="LaButti K."/>
            <person name="Pangilinan J."/>
            <person name="Ruiz-duenas F.J."/>
            <person name="Barrasa J.M."/>
            <person name="Sanchez-Garcia M."/>
            <person name="Camarero S."/>
            <person name="Miyauchi S."/>
            <person name="Serrano A."/>
            <person name="Linde D."/>
            <person name="Babiker R."/>
            <person name="Drula E."/>
            <person name="Ayuso-Fernandez I."/>
            <person name="Pacheco R."/>
            <person name="Padilla G."/>
            <person name="Ferreira P."/>
            <person name="Barriuso J."/>
            <person name="Kellner H."/>
            <person name="Castanera R."/>
            <person name="Alfaro M."/>
            <person name="Ramirez L."/>
            <person name="Pisabarro A.G."/>
            <person name="Kuo A."/>
            <person name="Tritt A."/>
            <person name="Lipzen A."/>
            <person name="He G."/>
            <person name="Yan M."/>
            <person name="Ng V."/>
            <person name="Cullen D."/>
            <person name="Martin F."/>
            <person name="Rosso M.-N."/>
            <person name="Henrissat B."/>
            <person name="Hibbett D."/>
            <person name="Martinez A.T."/>
            <person name="Grigoriev I.V."/>
        </authorList>
    </citation>
    <scope>NUCLEOTIDE SEQUENCE</scope>
    <source>
        <strain evidence="3">AH 44721</strain>
    </source>
</reference>
<keyword evidence="2" id="KW-1133">Transmembrane helix</keyword>
<dbReference type="PANTHER" id="PTHR13361:SF1">
    <property type="entry name" value="WW DOMAIN-BINDING PROTEIN 11"/>
    <property type="match status" value="1"/>
</dbReference>
<feature type="region of interest" description="Disordered" evidence="1">
    <location>
        <begin position="1"/>
        <end position="30"/>
    </location>
</feature>
<feature type="compositionally biased region" description="Low complexity" evidence="1">
    <location>
        <begin position="560"/>
        <end position="574"/>
    </location>
</feature>
<dbReference type="Proteomes" id="UP000724874">
    <property type="component" value="Unassembled WGS sequence"/>
</dbReference>
<feature type="compositionally biased region" description="Acidic residues" evidence="1">
    <location>
        <begin position="394"/>
        <end position="406"/>
    </location>
</feature>
<feature type="compositionally biased region" description="Acidic residues" evidence="1">
    <location>
        <begin position="309"/>
        <end position="330"/>
    </location>
</feature>
<feature type="region of interest" description="Disordered" evidence="1">
    <location>
        <begin position="301"/>
        <end position="330"/>
    </location>
</feature>
<keyword evidence="4" id="KW-1185">Reference proteome</keyword>
<feature type="compositionally biased region" description="Pro residues" evidence="1">
    <location>
        <begin position="504"/>
        <end position="515"/>
    </location>
</feature>
<dbReference type="Pfam" id="PF20414">
    <property type="entry name" value="DUF6698"/>
    <property type="match status" value="1"/>
</dbReference>
<dbReference type="InterPro" id="IPR046521">
    <property type="entry name" value="DUF6698"/>
</dbReference>
<feature type="compositionally biased region" description="Polar residues" evidence="1">
    <location>
        <begin position="349"/>
        <end position="386"/>
    </location>
</feature>
<dbReference type="PANTHER" id="PTHR13361">
    <property type="entry name" value="WW DOMAIN-BINDING PROTEIN 11"/>
    <property type="match status" value="1"/>
</dbReference>
<dbReference type="AlphaFoldDB" id="A0A9P5N747"/>
<name>A0A9P5N747_GYMJU</name>
<feature type="region of interest" description="Disordered" evidence="1">
    <location>
        <begin position="349"/>
        <end position="626"/>
    </location>
</feature>
<dbReference type="OrthoDB" id="3231188at2759"/>